<sequence length="185" mass="20414">MQIDALENQGCDPIFVESASGRNLARPKLEAALEALRPGDTLVVWRLSRLARSVKHIIAVSDFLQAHQIGLKVLDQAIDTTTPAGRLFFHIIAAFDEFQREIIAENTVAGLKAAQQRGKTLGRPRKLDEAQIGAALEMLTFQEMSVEDVAAYFGVSHMTVRRNFLLDKKRDAAPSWAVSSNTEKG</sequence>
<evidence type="ECO:0000256" key="2">
    <source>
        <dbReference type="ARBA" id="ARBA00023015"/>
    </source>
</evidence>
<dbReference type="SMART" id="SM00857">
    <property type="entry name" value="Resolvase"/>
    <property type="match status" value="1"/>
</dbReference>
<dbReference type="Gene3D" id="1.10.10.60">
    <property type="entry name" value="Homeodomain-like"/>
    <property type="match status" value="1"/>
</dbReference>
<accession>A0ABV2IEI4</accession>
<dbReference type="SUPFAM" id="SSF53041">
    <property type="entry name" value="Resolvase-like"/>
    <property type="match status" value="1"/>
</dbReference>
<evidence type="ECO:0000256" key="4">
    <source>
        <dbReference type="ARBA" id="ARBA00023163"/>
    </source>
</evidence>
<keyword evidence="8" id="KW-1185">Reference proteome</keyword>
<keyword evidence="2" id="KW-0805">Transcription regulation</keyword>
<gene>
    <name evidence="7" type="ORF">ABID12_003291</name>
</gene>
<reference evidence="7 8" key="1">
    <citation type="submission" date="2024-06" db="EMBL/GenBank/DDBJ databases">
        <title>Genomic Encyclopedia of Type Strains, Phase IV (KMG-IV): sequencing the most valuable type-strain genomes for metagenomic binning, comparative biology and taxonomic classification.</title>
        <authorList>
            <person name="Goeker M."/>
        </authorList>
    </citation>
    <scope>NUCLEOTIDE SEQUENCE [LARGE SCALE GENOMIC DNA]</scope>
    <source>
        <strain evidence="7 8">DSM 28102</strain>
    </source>
</reference>
<keyword evidence="5" id="KW-0233">DNA recombination</keyword>
<dbReference type="Pfam" id="PF08220">
    <property type="entry name" value="HTH_DeoR"/>
    <property type="match status" value="1"/>
</dbReference>
<keyword evidence="4" id="KW-0804">Transcription</keyword>
<comment type="caution">
    <text evidence="7">The sequence shown here is derived from an EMBL/GenBank/DDBJ whole genome shotgun (WGS) entry which is preliminary data.</text>
</comment>
<dbReference type="InterPro" id="IPR001034">
    <property type="entry name" value="DeoR_HTH"/>
</dbReference>
<dbReference type="EMBL" id="JBEPLY010000013">
    <property type="protein sequence ID" value="MET3601333.1"/>
    <property type="molecule type" value="Genomic_DNA"/>
</dbReference>
<dbReference type="CDD" id="cd03768">
    <property type="entry name" value="SR_ResInv"/>
    <property type="match status" value="1"/>
</dbReference>
<organism evidence="7 8">
    <name type="scientific">Martelella mangrovi</name>
    <dbReference type="NCBI Taxonomy" id="1397477"/>
    <lineage>
        <taxon>Bacteria</taxon>
        <taxon>Pseudomonadati</taxon>
        <taxon>Pseudomonadota</taxon>
        <taxon>Alphaproteobacteria</taxon>
        <taxon>Hyphomicrobiales</taxon>
        <taxon>Aurantimonadaceae</taxon>
        <taxon>Martelella</taxon>
    </lineage>
</organism>
<protein>
    <submittedName>
        <fullName evidence="7">DNA invertase Pin-like site-specific DNA recombinase</fullName>
    </submittedName>
</protein>
<evidence type="ECO:0000313" key="8">
    <source>
        <dbReference type="Proteomes" id="UP001549164"/>
    </source>
</evidence>
<dbReference type="Proteomes" id="UP001549164">
    <property type="component" value="Unassembled WGS sequence"/>
</dbReference>
<comment type="similarity">
    <text evidence="1">Belongs to the site-specific recombinase resolvase family.</text>
</comment>
<dbReference type="PROSITE" id="PS51736">
    <property type="entry name" value="RECOMBINASES_3"/>
    <property type="match status" value="1"/>
</dbReference>
<evidence type="ECO:0000256" key="1">
    <source>
        <dbReference type="ARBA" id="ARBA00009913"/>
    </source>
</evidence>
<dbReference type="Gene3D" id="3.40.50.1390">
    <property type="entry name" value="Resolvase, N-terminal catalytic domain"/>
    <property type="match status" value="1"/>
</dbReference>
<dbReference type="PANTHER" id="PTHR30461">
    <property type="entry name" value="DNA-INVERTASE FROM LAMBDOID PROPHAGE"/>
    <property type="match status" value="1"/>
</dbReference>
<dbReference type="PANTHER" id="PTHR30461:SF2">
    <property type="entry name" value="SERINE RECOMBINASE PINE-RELATED"/>
    <property type="match status" value="1"/>
</dbReference>
<dbReference type="InterPro" id="IPR036162">
    <property type="entry name" value="Resolvase-like_N_sf"/>
</dbReference>
<name>A0ABV2IEI4_9HYPH</name>
<keyword evidence="3" id="KW-0238">DNA-binding</keyword>
<proteinExistence type="inferred from homology"/>
<evidence type="ECO:0000259" key="6">
    <source>
        <dbReference type="PROSITE" id="PS51736"/>
    </source>
</evidence>
<evidence type="ECO:0000256" key="5">
    <source>
        <dbReference type="ARBA" id="ARBA00023172"/>
    </source>
</evidence>
<evidence type="ECO:0000313" key="7">
    <source>
        <dbReference type="EMBL" id="MET3601333.1"/>
    </source>
</evidence>
<evidence type="ECO:0000256" key="3">
    <source>
        <dbReference type="ARBA" id="ARBA00023125"/>
    </source>
</evidence>
<dbReference type="InterPro" id="IPR006119">
    <property type="entry name" value="Resolv_N"/>
</dbReference>
<dbReference type="Pfam" id="PF00239">
    <property type="entry name" value="Resolvase"/>
    <property type="match status" value="1"/>
</dbReference>
<dbReference type="InterPro" id="IPR009057">
    <property type="entry name" value="Homeodomain-like_sf"/>
</dbReference>
<dbReference type="InterPro" id="IPR050639">
    <property type="entry name" value="SSR_resolvase"/>
</dbReference>
<feature type="domain" description="Resolvase/invertase-type recombinase catalytic" evidence="6">
    <location>
        <begin position="1"/>
        <end position="118"/>
    </location>
</feature>
<dbReference type="SUPFAM" id="SSF46689">
    <property type="entry name" value="Homeodomain-like"/>
    <property type="match status" value="1"/>
</dbReference>